<dbReference type="SUPFAM" id="SSF56059">
    <property type="entry name" value="Glutathione synthetase ATP-binding domain-like"/>
    <property type="match status" value="1"/>
</dbReference>
<dbReference type="GO" id="GO:0005829">
    <property type="term" value="C:cytosol"/>
    <property type="evidence" value="ECO:0007669"/>
    <property type="project" value="TreeGrafter"/>
</dbReference>
<evidence type="ECO:0000256" key="1">
    <source>
        <dbReference type="ARBA" id="ARBA00022598"/>
    </source>
</evidence>
<sequence length="354" mass="39563">MNILLTSGARRIDFIGFFQAALKDENLLGNVIVADPDKNAPSLQAADRSYVIPHQTDERYIEAIFSICKENNVNCLVPLNDWEVPKLADHKKELEALGVAVFTPNPDIVHKVRDKGMYHKLLGSYGVKAPHSYFTIEEAKEGLVNKEVIFPLIVKPRNGSASMGIEIVHNVEDMEFAYKLAVQTIKETPLDDATSKIPEENVIIQDVIEGEKFSLDIFNDLNGRFLTSLALKQLEMRGGDVDKAVSVRSNELFQIGKKIGENLKHVGYINTDIFYDGKDYYVIDINPRFGGSYALSHAAEANIPAAYIALARGKELKQEWLEDDADVELARNDTVVRINEGKVEDALKEKTEAK</sequence>
<dbReference type="GO" id="GO:0046872">
    <property type="term" value="F:metal ion binding"/>
    <property type="evidence" value="ECO:0007669"/>
    <property type="project" value="InterPro"/>
</dbReference>
<dbReference type="OrthoDB" id="9803907at2"/>
<protein>
    <submittedName>
        <fullName evidence="6">Carbamoyl-phosphate synthase large subunit</fullName>
    </submittedName>
</protein>
<dbReference type="PANTHER" id="PTHR43055">
    <property type="entry name" value="FORMATE-DEPENDENT PHOSPHORIBOSYLGLYCINAMIDE FORMYLTRANSFERASE"/>
    <property type="match status" value="1"/>
</dbReference>
<gene>
    <name evidence="6" type="ORF">SAMN05216352_11926</name>
</gene>
<keyword evidence="2 4" id="KW-0547">Nucleotide-binding</keyword>
<dbReference type="RefSeq" id="WP_091587755.1">
    <property type="nucleotide sequence ID" value="NZ_FNDU01000019.1"/>
</dbReference>
<dbReference type="Gene3D" id="3.30.1490.20">
    <property type="entry name" value="ATP-grasp fold, A domain"/>
    <property type="match status" value="1"/>
</dbReference>
<dbReference type="Gene3D" id="3.40.50.20">
    <property type="match status" value="1"/>
</dbReference>
<accession>A0A1G8QDR4</accession>
<evidence type="ECO:0000256" key="3">
    <source>
        <dbReference type="ARBA" id="ARBA00022840"/>
    </source>
</evidence>
<organism evidence="6 7">
    <name type="scientific">Alteribacillus bidgolensis</name>
    <dbReference type="NCBI Taxonomy" id="930129"/>
    <lineage>
        <taxon>Bacteria</taxon>
        <taxon>Bacillati</taxon>
        <taxon>Bacillota</taxon>
        <taxon>Bacilli</taxon>
        <taxon>Bacillales</taxon>
        <taxon>Bacillaceae</taxon>
        <taxon>Alteribacillus</taxon>
    </lineage>
</organism>
<keyword evidence="7" id="KW-1185">Reference proteome</keyword>
<dbReference type="Proteomes" id="UP000199017">
    <property type="component" value="Unassembled WGS sequence"/>
</dbReference>
<reference evidence="6 7" key="1">
    <citation type="submission" date="2016-10" db="EMBL/GenBank/DDBJ databases">
        <authorList>
            <person name="de Groot N.N."/>
        </authorList>
    </citation>
    <scope>NUCLEOTIDE SEQUENCE [LARGE SCALE GENOMIC DNA]</scope>
    <source>
        <strain evidence="7">P4B,CCM 7963,CECT 7998,DSM 25260,IBRC-M 10614,KCTC 13821</strain>
    </source>
</reference>
<dbReference type="NCBIfam" id="NF009404">
    <property type="entry name" value="PRK12767.1-3"/>
    <property type="match status" value="1"/>
</dbReference>
<dbReference type="GO" id="GO:0016874">
    <property type="term" value="F:ligase activity"/>
    <property type="evidence" value="ECO:0007669"/>
    <property type="project" value="UniProtKB-KW"/>
</dbReference>
<dbReference type="AlphaFoldDB" id="A0A1G8QDR4"/>
<dbReference type="EMBL" id="FNDU01000019">
    <property type="protein sequence ID" value="SDJ02585.1"/>
    <property type="molecule type" value="Genomic_DNA"/>
</dbReference>
<proteinExistence type="predicted"/>
<dbReference type="GO" id="GO:0005524">
    <property type="term" value="F:ATP binding"/>
    <property type="evidence" value="ECO:0007669"/>
    <property type="project" value="UniProtKB-UniRule"/>
</dbReference>
<evidence type="ECO:0000256" key="4">
    <source>
        <dbReference type="PROSITE-ProRule" id="PRU00409"/>
    </source>
</evidence>
<dbReference type="InterPro" id="IPR048764">
    <property type="entry name" value="PylC_N"/>
</dbReference>
<evidence type="ECO:0000256" key="2">
    <source>
        <dbReference type="ARBA" id="ARBA00022741"/>
    </source>
</evidence>
<dbReference type="STRING" id="930129.SAMN05216352_11926"/>
<name>A0A1G8QDR4_9BACI</name>
<dbReference type="InterPro" id="IPR013815">
    <property type="entry name" value="ATP_grasp_subdomain_1"/>
</dbReference>
<dbReference type="PANTHER" id="PTHR43055:SF1">
    <property type="entry name" value="FORMATE-DEPENDENT PHOSPHORIBOSYLGLYCINAMIDE FORMYLTRANSFERASE"/>
    <property type="match status" value="1"/>
</dbReference>
<dbReference type="PROSITE" id="PS50975">
    <property type="entry name" value="ATP_GRASP"/>
    <property type="match status" value="1"/>
</dbReference>
<evidence type="ECO:0000259" key="5">
    <source>
        <dbReference type="PROSITE" id="PS50975"/>
    </source>
</evidence>
<dbReference type="InterPro" id="IPR011761">
    <property type="entry name" value="ATP-grasp"/>
</dbReference>
<keyword evidence="1" id="KW-0436">Ligase</keyword>
<dbReference type="Gene3D" id="3.30.470.20">
    <property type="entry name" value="ATP-grasp fold, B domain"/>
    <property type="match status" value="1"/>
</dbReference>
<evidence type="ECO:0000313" key="6">
    <source>
        <dbReference type="EMBL" id="SDJ02585.1"/>
    </source>
</evidence>
<dbReference type="InterPro" id="IPR003806">
    <property type="entry name" value="ATP-grasp_PylC-type"/>
</dbReference>
<feature type="domain" description="ATP-grasp" evidence="5">
    <location>
        <begin position="119"/>
        <end position="312"/>
    </location>
</feature>
<keyword evidence="3 4" id="KW-0067">ATP-binding</keyword>
<dbReference type="Pfam" id="PF02655">
    <property type="entry name" value="ATP-grasp_3"/>
    <property type="match status" value="1"/>
</dbReference>
<evidence type="ECO:0000313" key="7">
    <source>
        <dbReference type="Proteomes" id="UP000199017"/>
    </source>
</evidence>
<dbReference type="Pfam" id="PF21360">
    <property type="entry name" value="PylC-like_N"/>
    <property type="match status" value="1"/>
</dbReference>